<keyword evidence="4" id="KW-0645">Protease</keyword>
<dbReference type="EMBL" id="HAEA01002283">
    <property type="protein sequence ID" value="SBQ30763.1"/>
    <property type="molecule type" value="Transcribed_RNA"/>
</dbReference>
<gene>
    <name evidence="4" type="primary">CPZ</name>
</gene>
<evidence type="ECO:0000259" key="3">
    <source>
        <dbReference type="PROSITE" id="PS52035"/>
    </source>
</evidence>
<keyword evidence="4" id="KW-0378">Hydrolase</keyword>
<dbReference type="GO" id="GO:0008270">
    <property type="term" value="F:zinc ion binding"/>
    <property type="evidence" value="ECO:0007669"/>
    <property type="project" value="InterPro"/>
</dbReference>
<feature type="domain" description="Peptidase M14" evidence="3">
    <location>
        <begin position="79"/>
        <end position="213"/>
    </location>
</feature>
<comment type="caution">
    <text evidence="2">Lacks conserved residue(s) required for the propagation of feature annotation.</text>
</comment>
<dbReference type="GO" id="GO:0006518">
    <property type="term" value="P:peptide metabolic process"/>
    <property type="evidence" value="ECO:0007669"/>
    <property type="project" value="TreeGrafter"/>
</dbReference>
<comment type="similarity">
    <text evidence="1 2">Belongs to the peptidase M14 family.</text>
</comment>
<evidence type="ECO:0000256" key="1">
    <source>
        <dbReference type="ARBA" id="ARBA00005988"/>
    </source>
</evidence>
<dbReference type="InterPro" id="IPR000834">
    <property type="entry name" value="Peptidase_M14"/>
</dbReference>
<evidence type="ECO:0000313" key="4">
    <source>
        <dbReference type="EMBL" id="SBQ30763.1"/>
    </source>
</evidence>
<dbReference type="PROSITE" id="PS52035">
    <property type="entry name" value="PEPTIDASE_M14"/>
    <property type="match status" value="1"/>
</dbReference>
<sequence length="213" mass="23920">MASKACLQSFLSASHVLRKDCRHAFDAIEMAWPYFLDCDRFFASEEEGCFDPLAGLKARQELALSSLSPEEPSTIIQFTYTSNAQMYSLLKRTAAKCSHISHVYSIGRSTEGRDLLVIEFTDNPGQHELLEPEIKLVGNMHGNEVLGRQLLIYLAQYLCSEYILGNQRIQTIINTTRIHILASMNPDGYELAASEVEDSNDPELSNQEVNIVN</sequence>
<dbReference type="GO" id="GO:0005615">
    <property type="term" value="C:extracellular space"/>
    <property type="evidence" value="ECO:0007669"/>
    <property type="project" value="TreeGrafter"/>
</dbReference>
<dbReference type="PANTHER" id="PTHR11532">
    <property type="entry name" value="PROTEASE M14 CARBOXYPEPTIDASE"/>
    <property type="match status" value="1"/>
</dbReference>
<dbReference type="GO" id="GO:0016485">
    <property type="term" value="P:protein processing"/>
    <property type="evidence" value="ECO:0007669"/>
    <property type="project" value="TreeGrafter"/>
</dbReference>
<dbReference type="InterPro" id="IPR036790">
    <property type="entry name" value="Frizzled_dom_sf"/>
</dbReference>
<dbReference type="InterPro" id="IPR050753">
    <property type="entry name" value="Peptidase_M14_domain"/>
</dbReference>
<dbReference type="Gene3D" id="3.40.630.10">
    <property type="entry name" value="Zn peptidases"/>
    <property type="match status" value="1"/>
</dbReference>
<dbReference type="GO" id="GO:0004181">
    <property type="term" value="F:metallocarboxypeptidase activity"/>
    <property type="evidence" value="ECO:0007669"/>
    <property type="project" value="InterPro"/>
</dbReference>
<dbReference type="SUPFAM" id="SSF63501">
    <property type="entry name" value="Frizzled cysteine-rich domain"/>
    <property type="match status" value="1"/>
</dbReference>
<dbReference type="FunFam" id="3.40.630.10:FF:000257">
    <property type="entry name" value="Uncharacterized protein"/>
    <property type="match status" value="1"/>
</dbReference>
<keyword evidence="4" id="KW-0121">Carboxypeptidase</keyword>
<proteinExistence type="inferred from homology"/>
<accession>A0A1A8DBJ8</accession>
<reference evidence="4" key="1">
    <citation type="submission" date="2016-05" db="EMBL/GenBank/DDBJ databases">
        <authorList>
            <person name="Lavstsen T."/>
            <person name="Jespersen J.S."/>
        </authorList>
    </citation>
    <scope>NUCLEOTIDE SEQUENCE</scope>
    <source>
        <tissue evidence="4">Brain</tissue>
    </source>
</reference>
<dbReference type="PANTHER" id="PTHR11532:SF63">
    <property type="entry name" value="CARBOXYPEPTIDASE Z"/>
    <property type="match status" value="1"/>
</dbReference>
<dbReference type="InterPro" id="IPR057246">
    <property type="entry name" value="CARBOXYPEPT_ZN_1"/>
</dbReference>
<evidence type="ECO:0000256" key="2">
    <source>
        <dbReference type="PROSITE-ProRule" id="PRU01379"/>
    </source>
</evidence>
<dbReference type="PROSITE" id="PS00132">
    <property type="entry name" value="CARBOXYPEPT_ZN_1"/>
    <property type="match status" value="1"/>
</dbReference>
<protein>
    <submittedName>
        <fullName evidence="4">Carboxypeptidase Z</fullName>
    </submittedName>
</protein>
<dbReference type="AlphaFoldDB" id="A0A1A8DBJ8"/>
<dbReference type="SUPFAM" id="SSF53187">
    <property type="entry name" value="Zn-dependent exopeptidases"/>
    <property type="match status" value="1"/>
</dbReference>
<dbReference type="PRINTS" id="PR00765">
    <property type="entry name" value="CRBOXYPTASEA"/>
</dbReference>
<dbReference type="Pfam" id="PF00246">
    <property type="entry name" value="Peptidase_M14"/>
    <property type="match status" value="1"/>
</dbReference>
<name>A0A1A8DBJ8_NOTKA</name>
<organism evidence="4">
    <name type="scientific">Nothobranchius kadleci</name>
    <name type="common">African annual killifish</name>
    <dbReference type="NCBI Taxonomy" id="1051664"/>
    <lineage>
        <taxon>Eukaryota</taxon>
        <taxon>Metazoa</taxon>
        <taxon>Chordata</taxon>
        <taxon>Craniata</taxon>
        <taxon>Vertebrata</taxon>
        <taxon>Euteleostomi</taxon>
        <taxon>Actinopterygii</taxon>
        <taxon>Neopterygii</taxon>
        <taxon>Teleostei</taxon>
        <taxon>Neoteleostei</taxon>
        <taxon>Acanthomorphata</taxon>
        <taxon>Ovalentaria</taxon>
        <taxon>Atherinomorphae</taxon>
        <taxon>Cyprinodontiformes</taxon>
        <taxon>Nothobranchiidae</taxon>
        <taxon>Nothobranchius</taxon>
    </lineage>
</organism>
<reference evidence="4" key="2">
    <citation type="submission" date="2016-06" db="EMBL/GenBank/DDBJ databases">
        <title>The genome of a short-lived fish provides insights into sex chromosome evolution and the genetic control of aging.</title>
        <authorList>
            <person name="Reichwald K."/>
            <person name="Felder M."/>
            <person name="Petzold A."/>
            <person name="Koch P."/>
            <person name="Groth M."/>
            <person name="Platzer M."/>
        </authorList>
    </citation>
    <scope>NUCLEOTIDE SEQUENCE</scope>
    <source>
        <tissue evidence="4">Brain</tissue>
    </source>
</reference>